<sequence length="149" mass="17097">RKRLRPGEAPRPRPKDRQQIQDRVRELRDIVPNATKCSIDALLEKTIRHMKFLQSVTQHGDKWKAGGDVKVNEGRNGASWAMELDAKGSGVPILVENLKQPRQMLVEMLCEERGLFWEIADNIRGLGLTILKGVMESRNDKIWARFNVE</sequence>
<dbReference type="Gene3D" id="4.10.280.10">
    <property type="entry name" value="Helix-loop-helix DNA-binding domain"/>
    <property type="match status" value="1"/>
</dbReference>
<name>D8SZH8_SELML</name>
<dbReference type="OMA" id="AANHRTN"/>
<dbReference type="SUPFAM" id="SSF47459">
    <property type="entry name" value="HLH, helix-loop-helix DNA-binding domain"/>
    <property type="match status" value="1"/>
</dbReference>
<proteinExistence type="predicted"/>
<feature type="region of interest" description="Disordered" evidence="3">
    <location>
        <begin position="1"/>
        <end position="21"/>
    </location>
</feature>
<dbReference type="AlphaFoldDB" id="D8SZH8"/>
<evidence type="ECO:0000256" key="3">
    <source>
        <dbReference type="SAM" id="MobiDB-lite"/>
    </source>
</evidence>
<feature type="domain" description="BHLH" evidence="4">
    <location>
        <begin position="4"/>
        <end position="53"/>
    </location>
</feature>
<dbReference type="PANTHER" id="PTHR46196">
    <property type="entry name" value="TRANSCRIPTION FACTOR BHLH155-LIKE ISOFORM X1-RELATED"/>
    <property type="match status" value="1"/>
</dbReference>
<dbReference type="InterPro" id="IPR011598">
    <property type="entry name" value="bHLH_dom"/>
</dbReference>
<dbReference type="InParanoid" id="D8SZH8"/>
<feature type="non-terminal residue" evidence="5">
    <location>
        <position position="149"/>
    </location>
</feature>
<dbReference type="Proteomes" id="UP000001514">
    <property type="component" value="Unassembled WGS sequence"/>
</dbReference>
<evidence type="ECO:0000259" key="4">
    <source>
        <dbReference type="PROSITE" id="PS50888"/>
    </source>
</evidence>
<organism evidence="6">
    <name type="scientific">Selaginella moellendorffii</name>
    <name type="common">Spikemoss</name>
    <dbReference type="NCBI Taxonomy" id="88036"/>
    <lineage>
        <taxon>Eukaryota</taxon>
        <taxon>Viridiplantae</taxon>
        <taxon>Streptophyta</taxon>
        <taxon>Embryophyta</taxon>
        <taxon>Tracheophyta</taxon>
        <taxon>Lycopodiopsida</taxon>
        <taxon>Selaginellales</taxon>
        <taxon>Selaginellaceae</taxon>
        <taxon>Selaginella</taxon>
    </lineage>
</organism>
<dbReference type="InterPro" id="IPR043561">
    <property type="entry name" value="LHW-like"/>
</dbReference>
<dbReference type="HOGENOM" id="CLU_106924_0_0_1"/>
<dbReference type="PROSITE" id="PS50888">
    <property type="entry name" value="BHLH"/>
    <property type="match status" value="1"/>
</dbReference>
<evidence type="ECO:0000256" key="2">
    <source>
        <dbReference type="ARBA" id="ARBA00023163"/>
    </source>
</evidence>
<keyword evidence="6" id="KW-1185">Reference proteome</keyword>
<dbReference type="STRING" id="88036.D8SZH8"/>
<protein>
    <recommendedName>
        <fullName evidence="4">BHLH domain-containing protein</fullName>
    </recommendedName>
</protein>
<dbReference type="EMBL" id="GL377655">
    <property type="protein sequence ID" value="EFJ10218.1"/>
    <property type="molecule type" value="Genomic_DNA"/>
</dbReference>
<accession>D8SZH8</accession>
<dbReference type="Gramene" id="EFJ10218">
    <property type="protein sequence ID" value="EFJ10218"/>
    <property type="gene ID" value="SELMODRAFT_46989"/>
</dbReference>
<evidence type="ECO:0000256" key="1">
    <source>
        <dbReference type="ARBA" id="ARBA00023015"/>
    </source>
</evidence>
<dbReference type="GO" id="GO:0046983">
    <property type="term" value="F:protein dimerization activity"/>
    <property type="evidence" value="ECO:0007669"/>
    <property type="project" value="InterPro"/>
</dbReference>
<reference evidence="5 6" key="1">
    <citation type="journal article" date="2011" name="Science">
        <title>The Selaginella genome identifies genetic changes associated with the evolution of vascular plants.</title>
        <authorList>
            <person name="Banks J.A."/>
            <person name="Nishiyama T."/>
            <person name="Hasebe M."/>
            <person name="Bowman J.L."/>
            <person name="Gribskov M."/>
            <person name="dePamphilis C."/>
            <person name="Albert V.A."/>
            <person name="Aono N."/>
            <person name="Aoyama T."/>
            <person name="Ambrose B.A."/>
            <person name="Ashton N.W."/>
            <person name="Axtell M.J."/>
            <person name="Barker E."/>
            <person name="Barker M.S."/>
            <person name="Bennetzen J.L."/>
            <person name="Bonawitz N.D."/>
            <person name="Chapple C."/>
            <person name="Cheng C."/>
            <person name="Correa L.G."/>
            <person name="Dacre M."/>
            <person name="DeBarry J."/>
            <person name="Dreyer I."/>
            <person name="Elias M."/>
            <person name="Engstrom E.M."/>
            <person name="Estelle M."/>
            <person name="Feng L."/>
            <person name="Finet C."/>
            <person name="Floyd S.K."/>
            <person name="Frommer W.B."/>
            <person name="Fujita T."/>
            <person name="Gramzow L."/>
            <person name="Gutensohn M."/>
            <person name="Harholt J."/>
            <person name="Hattori M."/>
            <person name="Heyl A."/>
            <person name="Hirai T."/>
            <person name="Hiwatashi Y."/>
            <person name="Ishikawa M."/>
            <person name="Iwata M."/>
            <person name="Karol K.G."/>
            <person name="Koehler B."/>
            <person name="Kolukisaoglu U."/>
            <person name="Kubo M."/>
            <person name="Kurata T."/>
            <person name="Lalonde S."/>
            <person name="Li K."/>
            <person name="Li Y."/>
            <person name="Litt A."/>
            <person name="Lyons E."/>
            <person name="Manning G."/>
            <person name="Maruyama T."/>
            <person name="Michael T.P."/>
            <person name="Mikami K."/>
            <person name="Miyazaki S."/>
            <person name="Morinaga S."/>
            <person name="Murata T."/>
            <person name="Mueller-Roeber B."/>
            <person name="Nelson D.R."/>
            <person name="Obara M."/>
            <person name="Oguri Y."/>
            <person name="Olmstead R.G."/>
            <person name="Onodera N."/>
            <person name="Petersen B.L."/>
            <person name="Pils B."/>
            <person name="Prigge M."/>
            <person name="Rensing S.A."/>
            <person name="Riano-Pachon D.M."/>
            <person name="Roberts A.W."/>
            <person name="Sato Y."/>
            <person name="Scheller H.V."/>
            <person name="Schulz B."/>
            <person name="Schulz C."/>
            <person name="Shakirov E.V."/>
            <person name="Shibagaki N."/>
            <person name="Shinohara N."/>
            <person name="Shippen D.E."/>
            <person name="Soerensen I."/>
            <person name="Sotooka R."/>
            <person name="Sugimoto N."/>
            <person name="Sugita M."/>
            <person name="Sumikawa N."/>
            <person name="Tanurdzic M."/>
            <person name="Theissen G."/>
            <person name="Ulvskov P."/>
            <person name="Wakazuki S."/>
            <person name="Weng J.K."/>
            <person name="Willats W.W."/>
            <person name="Wipf D."/>
            <person name="Wolf P.G."/>
            <person name="Yang L."/>
            <person name="Zimmer A.D."/>
            <person name="Zhu Q."/>
            <person name="Mitros T."/>
            <person name="Hellsten U."/>
            <person name="Loque D."/>
            <person name="Otillar R."/>
            <person name="Salamov A."/>
            <person name="Schmutz J."/>
            <person name="Shapiro H."/>
            <person name="Lindquist E."/>
            <person name="Lucas S."/>
            <person name="Rokhsar D."/>
            <person name="Grigoriev I.V."/>
        </authorList>
    </citation>
    <scope>NUCLEOTIDE SEQUENCE [LARGE SCALE GENOMIC DNA]</scope>
</reference>
<gene>
    <name evidence="5" type="ORF">SELMODRAFT_46989</name>
</gene>
<dbReference type="eggNOG" id="ENOG502QSGF">
    <property type="taxonomic scope" value="Eukaryota"/>
</dbReference>
<keyword evidence="2" id="KW-0804">Transcription</keyword>
<keyword evidence="1" id="KW-0805">Transcription regulation</keyword>
<feature type="non-terminal residue" evidence="5">
    <location>
        <position position="1"/>
    </location>
</feature>
<dbReference type="GO" id="GO:0003700">
    <property type="term" value="F:DNA-binding transcription factor activity"/>
    <property type="evidence" value="ECO:0007669"/>
    <property type="project" value="InterPro"/>
</dbReference>
<evidence type="ECO:0000313" key="6">
    <source>
        <dbReference type="Proteomes" id="UP000001514"/>
    </source>
</evidence>
<dbReference type="PANTHER" id="PTHR46196:SF3">
    <property type="entry name" value="TRANSCRIPTION FACTOR LHW-LIKE ISOFORM X1"/>
    <property type="match status" value="1"/>
</dbReference>
<dbReference type="Pfam" id="PF23176">
    <property type="entry name" value="bHLH_LHW"/>
    <property type="match status" value="1"/>
</dbReference>
<evidence type="ECO:0000313" key="5">
    <source>
        <dbReference type="EMBL" id="EFJ10218.1"/>
    </source>
</evidence>
<dbReference type="InterPro" id="IPR036638">
    <property type="entry name" value="HLH_DNA-bd_sf"/>
</dbReference>
<dbReference type="KEGG" id="smo:SELMODRAFT_46989"/>